<evidence type="ECO:0000313" key="2">
    <source>
        <dbReference type="Proteomes" id="UP000595224"/>
    </source>
</evidence>
<dbReference type="KEGG" id="tper:IWA51_00450"/>
<reference evidence="1 2" key="1">
    <citation type="submission" date="2020-11" db="EMBL/GenBank/DDBJ databases">
        <title>Treponema Peruensis nv. sp., first commensal Treponema isolated from human feces.</title>
        <authorList>
            <person name="Belkhou C."/>
            <person name="Raes J."/>
        </authorList>
    </citation>
    <scope>NUCLEOTIDE SEQUENCE [LARGE SCALE GENOMIC DNA]</scope>
    <source>
        <strain evidence="1 2">RCC2812</strain>
    </source>
</reference>
<name>A0A7T3V4Z7_9SPIR</name>
<gene>
    <name evidence="1" type="ORF">IWA51_00450</name>
</gene>
<keyword evidence="2" id="KW-1185">Reference proteome</keyword>
<proteinExistence type="predicted"/>
<accession>A0A7T3V4Z7</accession>
<dbReference type="Proteomes" id="UP000595224">
    <property type="component" value="Chromosome"/>
</dbReference>
<organism evidence="1 2">
    <name type="scientific">Treponema peruense</name>
    <dbReference type="NCBI Taxonomy" id="2787628"/>
    <lineage>
        <taxon>Bacteria</taxon>
        <taxon>Pseudomonadati</taxon>
        <taxon>Spirochaetota</taxon>
        <taxon>Spirochaetia</taxon>
        <taxon>Spirochaetales</taxon>
        <taxon>Treponemataceae</taxon>
        <taxon>Treponema</taxon>
    </lineage>
</organism>
<evidence type="ECO:0000313" key="1">
    <source>
        <dbReference type="EMBL" id="QQA01137.1"/>
    </source>
</evidence>
<dbReference type="RefSeq" id="WP_198442728.1">
    <property type="nucleotide sequence ID" value="NZ_CBCSHE010000017.1"/>
</dbReference>
<dbReference type="AlphaFoldDB" id="A0A7T3V4Z7"/>
<sequence>MFDKEIRITGKHGLYTNMLANNFGEINAKLFNRNIDVYIQAPIIGFLYQRKALKDTTTKDQNGKVPDAHILKDQMINAKDNLTFNMQLILLLDENYEKNEEERINRAFRNFGKDEKDLELFDSYVLGGIEVLYEKLLQNASKPDDYIENLTMFTDDINDLFNSEINKEELLTKLQ</sequence>
<dbReference type="EMBL" id="CP064936">
    <property type="protein sequence ID" value="QQA01137.1"/>
    <property type="molecule type" value="Genomic_DNA"/>
</dbReference>
<protein>
    <submittedName>
        <fullName evidence="1">Uncharacterized protein</fullName>
    </submittedName>
</protein>